<reference evidence="9 10" key="1">
    <citation type="submission" date="2018-08" db="EMBL/GenBank/DDBJ databases">
        <title>Genomic Encyclopedia of Archaeal and Bacterial Type Strains, Phase II (KMG-II): from individual species to whole genera.</title>
        <authorList>
            <person name="Goeker M."/>
        </authorList>
    </citation>
    <scope>NUCLEOTIDE SEQUENCE [LARGE SCALE GENOMIC DNA]</scope>
    <source>
        <strain evidence="9 10">DSM 45791</strain>
    </source>
</reference>
<feature type="transmembrane region" description="Helical" evidence="7">
    <location>
        <begin position="592"/>
        <end position="613"/>
    </location>
</feature>
<evidence type="ECO:0000256" key="7">
    <source>
        <dbReference type="SAM" id="Phobius"/>
    </source>
</evidence>
<proteinExistence type="inferred from homology"/>
<name>A0A3E0HKD8_9PSEU</name>
<comment type="similarity">
    <text evidence="2">Belongs to the resistance-nodulation-cell division (RND) (TC 2.A.6) family. MmpL subfamily.</text>
</comment>
<dbReference type="GO" id="GO:0005886">
    <property type="term" value="C:plasma membrane"/>
    <property type="evidence" value="ECO:0007669"/>
    <property type="project" value="UniProtKB-SubCell"/>
</dbReference>
<evidence type="ECO:0000313" key="9">
    <source>
        <dbReference type="EMBL" id="REH46933.1"/>
    </source>
</evidence>
<protein>
    <submittedName>
        <fullName evidence="9">RND superfamily putative drug exporter</fullName>
    </submittedName>
</protein>
<keyword evidence="6 7" id="KW-0472">Membrane</keyword>
<dbReference type="SUPFAM" id="SSF82866">
    <property type="entry name" value="Multidrug efflux transporter AcrB transmembrane domain"/>
    <property type="match status" value="2"/>
</dbReference>
<evidence type="ECO:0000256" key="6">
    <source>
        <dbReference type="ARBA" id="ARBA00023136"/>
    </source>
</evidence>
<feature type="domain" description="Membrane transport protein MMPL" evidence="8">
    <location>
        <begin position="49"/>
        <end position="371"/>
    </location>
</feature>
<feature type="transmembrane region" description="Helical" evidence="7">
    <location>
        <begin position="12"/>
        <end position="31"/>
    </location>
</feature>
<feature type="transmembrane region" description="Helical" evidence="7">
    <location>
        <begin position="556"/>
        <end position="577"/>
    </location>
</feature>
<keyword evidence="3" id="KW-1003">Cell membrane</keyword>
<feature type="transmembrane region" description="Helical" evidence="7">
    <location>
        <begin position="530"/>
        <end position="549"/>
    </location>
</feature>
<evidence type="ECO:0000256" key="4">
    <source>
        <dbReference type="ARBA" id="ARBA00022692"/>
    </source>
</evidence>
<gene>
    <name evidence="9" type="ORF">BCF44_10697</name>
</gene>
<keyword evidence="5 7" id="KW-1133">Transmembrane helix</keyword>
<evidence type="ECO:0000259" key="8">
    <source>
        <dbReference type="Pfam" id="PF03176"/>
    </source>
</evidence>
<keyword evidence="4 7" id="KW-0812">Transmembrane</keyword>
<dbReference type="Proteomes" id="UP000256269">
    <property type="component" value="Unassembled WGS sequence"/>
</dbReference>
<dbReference type="EMBL" id="QUNO01000006">
    <property type="protein sequence ID" value="REH46933.1"/>
    <property type="molecule type" value="Genomic_DNA"/>
</dbReference>
<feature type="transmembrane region" description="Helical" evidence="7">
    <location>
        <begin position="180"/>
        <end position="200"/>
    </location>
</feature>
<dbReference type="Pfam" id="PF03176">
    <property type="entry name" value="MMPL"/>
    <property type="match status" value="2"/>
</dbReference>
<accession>A0A3E0HKD8</accession>
<evidence type="ECO:0000313" key="10">
    <source>
        <dbReference type="Proteomes" id="UP000256269"/>
    </source>
</evidence>
<evidence type="ECO:0000256" key="5">
    <source>
        <dbReference type="ARBA" id="ARBA00022989"/>
    </source>
</evidence>
<evidence type="ECO:0000256" key="3">
    <source>
        <dbReference type="ARBA" id="ARBA00022475"/>
    </source>
</evidence>
<sequence>MLGRLGGWVARHPWWTIGGWLVAAVLIVLLAPPLPTQPNQSHELSDDYQSVQVDRLQEHAFPGRQEAYTGVYVILRHPGGGSVTDADVVKAGQVGDALRGKKIVSVTGVDPQTTAPDRSLVWVPVRMIRSTVASVLVQQADAVTQIRAALPELLAGSDLQAKVGGDAAAYLDDSNSLSQSLSIVTIATLVLIIGLILLIFRGPLAAVLPIIVIPVTMEVALSIAAMVATPANLVFDQSLQIVVLILMFGIGADYFLFLLWRFRERLRAGDDRATALRYAVERAGRVIIGTALTTMGAVLVLLLASFRLFQAWGPALAIAVGTMAVTALTLIPALLRLLGPAIFWPSKGWQRQPKGRTAARLGQLVARRPAVVAVVSVALMAVLGAGVFTFKLSYDVQGGFPTDTESYQAQQQFEKVVPGAAGLNYPAEVMLRSKDGSRLGPEQLTAFVAAVQHLPGVGVVEPPSVGTADPSVAQVDIRLQQDPFSDDAIVHMRDTLRPAILAAAPAGTNVYVGGITSGYVDIDHATRRDLPVILVAAAVLIALILALVVRSLVAPLLLVPSVLLGFAAALGAAVYVFQDALDKPGLNFQLPLLLYLFVLAIGTDYNILMVSRLREEISMGHGPREAAGRAIQHAAPIAAAAGLILAGTFSVMLLAPVTMMRQLGFSVALGIAISAFVMAPFLVPALTVLVGRGFLWPSKAARQQDGRHTDRLSMAER</sequence>
<comment type="caution">
    <text evidence="9">The sequence shown here is derived from an EMBL/GenBank/DDBJ whole genome shotgun (WGS) entry which is preliminary data.</text>
</comment>
<evidence type="ECO:0000256" key="1">
    <source>
        <dbReference type="ARBA" id="ARBA00004651"/>
    </source>
</evidence>
<organism evidence="9 10">
    <name type="scientific">Kutzneria buriramensis</name>
    <dbReference type="NCBI Taxonomy" id="1045776"/>
    <lineage>
        <taxon>Bacteria</taxon>
        <taxon>Bacillati</taxon>
        <taxon>Actinomycetota</taxon>
        <taxon>Actinomycetes</taxon>
        <taxon>Pseudonocardiales</taxon>
        <taxon>Pseudonocardiaceae</taxon>
        <taxon>Kutzneria</taxon>
    </lineage>
</organism>
<dbReference type="InterPro" id="IPR050545">
    <property type="entry name" value="Mycobact_MmpL"/>
</dbReference>
<dbReference type="PANTHER" id="PTHR33406:SF6">
    <property type="entry name" value="MEMBRANE PROTEIN YDGH-RELATED"/>
    <property type="match status" value="1"/>
</dbReference>
<comment type="subcellular location">
    <subcellularLocation>
        <location evidence="1">Cell membrane</location>
        <topology evidence="1">Multi-pass membrane protein</topology>
    </subcellularLocation>
</comment>
<feature type="transmembrane region" description="Helical" evidence="7">
    <location>
        <begin position="667"/>
        <end position="690"/>
    </location>
</feature>
<keyword evidence="10" id="KW-1185">Reference proteome</keyword>
<feature type="domain" description="Membrane transport protein MMPL" evidence="8">
    <location>
        <begin position="401"/>
        <end position="701"/>
    </location>
</feature>
<dbReference type="OrthoDB" id="2365435at2"/>
<feature type="transmembrane region" description="Helical" evidence="7">
    <location>
        <begin position="241"/>
        <end position="262"/>
    </location>
</feature>
<feature type="transmembrane region" description="Helical" evidence="7">
    <location>
        <begin position="315"/>
        <end position="338"/>
    </location>
</feature>
<feature type="transmembrane region" description="Helical" evidence="7">
    <location>
        <begin position="283"/>
        <end position="309"/>
    </location>
</feature>
<evidence type="ECO:0000256" key="2">
    <source>
        <dbReference type="ARBA" id="ARBA00010157"/>
    </source>
</evidence>
<dbReference type="InterPro" id="IPR004869">
    <property type="entry name" value="MMPL_dom"/>
</dbReference>
<feature type="transmembrane region" description="Helical" evidence="7">
    <location>
        <begin position="370"/>
        <end position="390"/>
    </location>
</feature>
<dbReference type="AlphaFoldDB" id="A0A3E0HKD8"/>
<feature type="transmembrane region" description="Helical" evidence="7">
    <location>
        <begin position="207"/>
        <end position="229"/>
    </location>
</feature>
<dbReference type="PANTHER" id="PTHR33406">
    <property type="entry name" value="MEMBRANE PROTEIN MJ1562-RELATED"/>
    <property type="match status" value="1"/>
</dbReference>
<dbReference type="Gene3D" id="1.20.1640.10">
    <property type="entry name" value="Multidrug efflux transporter AcrB transmembrane domain"/>
    <property type="match status" value="2"/>
</dbReference>
<feature type="transmembrane region" description="Helical" evidence="7">
    <location>
        <begin position="634"/>
        <end position="655"/>
    </location>
</feature>